<gene>
    <name evidence="9 13" type="primary">murD</name>
    <name evidence="13" type="ORF">ACFSKP_05290</name>
</gene>
<name>A0ABW5CTJ6_9BACT</name>
<dbReference type="InterPro" id="IPR013221">
    <property type="entry name" value="Mur_ligase_cen"/>
</dbReference>
<comment type="catalytic activity">
    <reaction evidence="9 10">
        <text>UDP-N-acetyl-alpha-D-muramoyl-L-alanine + D-glutamate + ATP = UDP-N-acetyl-alpha-D-muramoyl-L-alanyl-D-glutamate + ADP + phosphate + H(+)</text>
        <dbReference type="Rhea" id="RHEA:16429"/>
        <dbReference type="ChEBI" id="CHEBI:15378"/>
        <dbReference type="ChEBI" id="CHEBI:29986"/>
        <dbReference type="ChEBI" id="CHEBI:30616"/>
        <dbReference type="ChEBI" id="CHEBI:43474"/>
        <dbReference type="ChEBI" id="CHEBI:83898"/>
        <dbReference type="ChEBI" id="CHEBI:83900"/>
        <dbReference type="ChEBI" id="CHEBI:456216"/>
        <dbReference type="EC" id="6.3.2.9"/>
    </reaction>
</comment>
<dbReference type="GO" id="GO:0008764">
    <property type="term" value="F:UDP-N-acetylmuramoylalanine-D-glutamate ligase activity"/>
    <property type="evidence" value="ECO:0007669"/>
    <property type="project" value="UniProtKB-EC"/>
</dbReference>
<sequence length="447" mass="49074">MKIAILGAGESGVGAALLAKAKGLEVFVSDMGQIKEQYKAKLATAAIPYEEGTHTFERILEANEIIKSPGIPEKAAIVQEAVKRQIPVISEIEFAGRYSNAKFICITGTNGKTTTTLLTYHLLKSAGINVGLAGNIGESLAEKVIEDKHEYYVVELSSFQLDNMYQFKAHIGVLLNITPDHLDRYGYSMEKYAASKLRIAQNMSGTDYFIYNADDDNISNAFNSAAFGGTTIPFTLQGKENAKVTYEGQHINVQVKFFEGHIDTSKSSLIGKHNQYNTMAAVAVAKLLGISDEDISQALETFENAEHRLQHVGVAKEVTYINDSKATNVEAVYYALEGIKQPIIWIAGGVDKGNDYSVLEELAREKVKVLICLGTDNEKLKKAFGRIVPVIAETTSIEYAVRLSRSLAVPGDVVLLSPACASFDLFNNYEHRGQRFKEAVEKIVLKR</sequence>
<dbReference type="Pfam" id="PF21377">
    <property type="entry name" value="MurD_N"/>
    <property type="match status" value="1"/>
</dbReference>
<dbReference type="GO" id="GO:0016779">
    <property type="term" value="F:nucleotidyltransferase activity"/>
    <property type="evidence" value="ECO:0007669"/>
    <property type="project" value="UniProtKB-KW"/>
</dbReference>
<evidence type="ECO:0000256" key="5">
    <source>
        <dbReference type="ARBA" id="ARBA00022618"/>
    </source>
</evidence>
<evidence type="ECO:0000256" key="8">
    <source>
        <dbReference type="ARBA" id="ARBA00023306"/>
    </source>
</evidence>
<evidence type="ECO:0000259" key="11">
    <source>
        <dbReference type="Pfam" id="PF02875"/>
    </source>
</evidence>
<dbReference type="EC" id="6.3.2.9" evidence="9 10"/>
<evidence type="ECO:0000256" key="7">
    <source>
        <dbReference type="ARBA" id="ARBA00022840"/>
    </source>
</evidence>
<comment type="caution">
    <text evidence="13">The sequence shown here is derived from an EMBL/GenBank/DDBJ whole genome shotgun (WGS) entry which is preliminary data.</text>
</comment>
<evidence type="ECO:0000256" key="10">
    <source>
        <dbReference type="RuleBase" id="RU003664"/>
    </source>
</evidence>
<evidence type="ECO:0000313" key="13">
    <source>
        <dbReference type="EMBL" id="MFD2245657.1"/>
    </source>
</evidence>
<dbReference type="PROSITE" id="PS01011">
    <property type="entry name" value="FOLYLPOLYGLU_SYNT_1"/>
    <property type="match status" value="1"/>
</dbReference>
<evidence type="ECO:0000256" key="9">
    <source>
        <dbReference type="HAMAP-Rule" id="MF_00639"/>
    </source>
</evidence>
<feature type="domain" description="Mur ligase C-terminal" evidence="11">
    <location>
        <begin position="307"/>
        <end position="420"/>
    </location>
</feature>
<dbReference type="InterPro" id="IPR036615">
    <property type="entry name" value="Mur_ligase_C_dom_sf"/>
</dbReference>
<keyword evidence="5 9" id="KW-0132">Cell division</keyword>
<comment type="subcellular location">
    <subcellularLocation>
        <location evidence="1 9 10">Cytoplasm</location>
    </subcellularLocation>
</comment>
<evidence type="ECO:0000256" key="1">
    <source>
        <dbReference type="ARBA" id="ARBA00004496"/>
    </source>
</evidence>
<comment type="similarity">
    <text evidence="9">Belongs to the MurCDEF family.</text>
</comment>
<dbReference type="InterPro" id="IPR036565">
    <property type="entry name" value="Mur-like_cat_sf"/>
</dbReference>
<evidence type="ECO:0000259" key="12">
    <source>
        <dbReference type="Pfam" id="PF08245"/>
    </source>
</evidence>
<organism evidence="13 14">
    <name type="scientific">Pontibacter ruber</name>
    <dbReference type="NCBI Taxonomy" id="1343895"/>
    <lineage>
        <taxon>Bacteria</taxon>
        <taxon>Pseudomonadati</taxon>
        <taxon>Bacteroidota</taxon>
        <taxon>Cytophagia</taxon>
        <taxon>Cytophagales</taxon>
        <taxon>Hymenobacteraceae</taxon>
        <taxon>Pontibacter</taxon>
    </lineage>
</organism>
<keyword evidence="9 10" id="KW-0133">Cell shape</keyword>
<feature type="domain" description="Mur ligase central" evidence="12">
    <location>
        <begin position="106"/>
        <end position="285"/>
    </location>
</feature>
<proteinExistence type="inferred from homology"/>
<keyword evidence="13" id="KW-0808">Transferase</keyword>
<feature type="binding site" evidence="9">
    <location>
        <begin position="108"/>
        <end position="114"/>
    </location>
    <ligand>
        <name>ATP</name>
        <dbReference type="ChEBI" id="CHEBI:30616"/>
    </ligand>
</feature>
<keyword evidence="8 9" id="KW-0131">Cell cycle</keyword>
<dbReference type="Gene3D" id="3.40.1190.10">
    <property type="entry name" value="Mur-like, catalytic domain"/>
    <property type="match status" value="1"/>
</dbReference>
<dbReference type="Proteomes" id="UP001597374">
    <property type="component" value="Unassembled WGS sequence"/>
</dbReference>
<evidence type="ECO:0000256" key="2">
    <source>
        <dbReference type="ARBA" id="ARBA00004752"/>
    </source>
</evidence>
<dbReference type="PANTHER" id="PTHR43692:SF1">
    <property type="entry name" value="UDP-N-ACETYLMURAMOYLALANINE--D-GLUTAMATE LIGASE"/>
    <property type="match status" value="1"/>
</dbReference>
<comment type="pathway">
    <text evidence="2 9 10">Cell wall biogenesis; peptidoglycan biosynthesis.</text>
</comment>
<keyword evidence="7 9" id="KW-0067">ATP-binding</keyword>
<dbReference type="EMBL" id="JBHUIM010000001">
    <property type="protein sequence ID" value="MFD2245657.1"/>
    <property type="molecule type" value="Genomic_DNA"/>
</dbReference>
<keyword evidence="9 10" id="KW-0961">Cell wall biogenesis/degradation</keyword>
<dbReference type="HAMAP" id="MF_00639">
    <property type="entry name" value="MurD"/>
    <property type="match status" value="1"/>
</dbReference>
<comment type="function">
    <text evidence="9 10">Cell wall formation. Catalyzes the addition of glutamate to the nucleotide precursor UDP-N-acetylmuramoyl-L-alanine (UMA).</text>
</comment>
<dbReference type="InterPro" id="IPR004101">
    <property type="entry name" value="Mur_ligase_C"/>
</dbReference>
<dbReference type="InterPro" id="IPR005762">
    <property type="entry name" value="MurD"/>
</dbReference>
<keyword evidence="4 9" id="KW-0436">Ligase</keyword>
<dbReference type="SUPFAM" id="SSF53623">
    <property type="entry name" value="MurD-like peptide ligases, catalytic domain"/>
    <property type="match status" value="1"/>
</dbReference>
<protein>
    <recommendedName>
        <fullName evidence="9 10">UDP-N-acetylmuramoylalanine--D-glutamate ligase</fullName>
        <ecNumber evidence="9 10">6.3.2.9</ecNumber>
    </recommendedName>
    <alternativeName>
        <fullName evidence="9">D-glutamic acid-adding enzyme</fullName>
    </alternativeName>
    <alternativeName>
        <fullName evidence="9">UDP-N-acetylmuramoyl-L-alanyl-D-glutamate synthetase</fullName>
    </alternativeName>
</protein>
<dbReference type="InterPro" id="IPR018109">
    <property type="entry name" value="Folylpolyglutamate_synth_CS"/>
</dbReference>
<dbReference type="SUPFAM" id="SSF53244">
    <property type="entry name" value="MurD-like peptide ligases, peptide-binding domain"/>
    <property type="match status" value="1"/>
</dbReference>
<dbReference type="Pfam" id="PF02875">
    <property type="entry name" value="Mur_ligase_C"/>
    <property type="match status" value="1"/>
</dbReference>
<keyword evidence="9 10" id="KW-0573">Peptidoglycan synthesis</keyword>
<dbReference type="SUPFAM" id="SSF51984">
    <property type="entry name" value="MurCD N-terminal domain"/>
    <property type="match status" value="1"/>
</dbReference>
<dbReference type="Gene3D" id="3.40.50.720">
    <property type="entry name" value="NAD(P)-binding Rossmann-like Domain"/>
    <property type="match status" value="1"/>
</dbReference>
<reference evidence="14" key="1">
    <citation type="journal article" date="2019" name="Int. J. Syst. Evol. Microbiol.">
        <title>The Global Catalogue of Microorganisms (GCM) 10K type strain sequencing project: providing services to taxonomists for standard genome sequencing and annotation.</title>
        <authorList>
            <consortium name="The Broad Institute Genomics Platform"/>
            <consortium name="The Broad Institute Genome Sequencing Center for Infectious Disease"/>
            <person name="Wu L."/>
            <person name="Ma J."/>
        </authorList>
    </citation>
    <scope>NUCLEOTIDE SEQUENCE [LARGE SCALE GENOMIC DNA]</scope>
    <source>
        <strain evidence="14">CGMCC 4.1782</strain>
    </source>
</reference>
<evidence type="ECO:0000313" key="14">
    <source>
        <dbReference type="Proteomes" id="UP001597374"/>
    </source>
</evidence>
<keyword evidence="13" id="KW-0548">Nucleotidyltransferase</keyword>
<keyword evidence="3 9" id="KW-0963">Cytoplasm</keyword>
<keyword evidence="6 9" id="KW-0547">Nucleotide-binding</keyword>
<evidence type="ECO:0000256" key="3">
    <source>
        <dbReference type="ARBA" id="ARBA00022490"/>
    </source>
</evidence>
<dbReference type="NCBIfam" id="TIGR01087">
    <property type="entry name" value="murD"/>
    <property type="match status" value="1"/>
</dbReference>
<evidence type="ECO:0000256" key="4">
    <source>
        <dbReference type="ARBA" id="ARBA00022598"/>
    </source>
</evidence>
<dbReference type="Pfam" id="PF08245">
    <property type="entry name" value="Mur_ligase_M"/>
    <property type="match status" value="1"/>
</dbReference>
<dbReference type="RefSeq" id="WP_250427313.1">
    <property type="nucleotide sequence ID" value="NZ_JALPRR010000001.1"/>
</dbReference>
<keyword evidence="14" id="KW-1185">Reference proteome</keyword>
<accession>A0ABW5CTJ6</accession>
<dbReference type="PANTHER" id="PTHR43692">
    <property type="entry name" value="UDP-N-ACETYLMURAMOYLALANINE--D-GLUTAMATE LIGASE"/>
    <property type="match status" value="1"/>
</dbReference>
<evidence type="ECO:0000256" key="6">
    <source>
        <dbReference type="ARBA" id="ARBA00022741"/>
    </source>
</evidence>
<dbReference type="Gene3D" id="3.90.190.20">
    <property type="entry name" value="Mur ligase, C-terminal domain"/>
    <property type="match status" value="1"/>
</dbReference>